<protein>
    <recommendedName>
        <fullName evidence="6">Tat pathway signal sequence</fullName>
    </recommendedName>
</protein>
<evidence type="ECO:0000256" key="1">
    <source>
        <dbReference type="ARBA" id="ARBA00004685"/>
    </source>
</evidence>
<evidence type="ECO:0008006" key="6">
    <source>
        <dbReference type="Google" id="ProtNLM"/>
    </source>
</evidence>
<proteinExistence type="inferred from homology"/>
<dbReference type="EMBL" id="LAYC01000002">
    <property type="protein sequence ID" value="KYK57931.1"/>
    <property type="molecule type" value="Genomic_DNA"/>
</dbReference>
<dbReference type="PANTHER" id="PTHR33365:SF4">
    <property type="entry name" value="CYCLOCHLOROTINE BIOSYNTHESIS PROTEIN O"/>
    <property type="match status" value="1"/>
</dbReference>
<evidence type="ECO:0000256" key="3">
    <source>
        <dbReference type="SAM" id="Phobius"/>
    </source>
</evidence>
<dbReference type="GO" id="GO:0043386">
    <property type="term" value="P:mycotoxin biosynthetic process"/>
    <property type="evidence" value="ECO:0007669"/>
    <property type="project" value="InterPro"/>
</dbReference>
<dbReference type="InParanoid" id="A0A151GLM6"/>
<keyword evidence="3" id="KW-1133">Transmembrane helix</keyword>
<evidence type="ECO:0000256" key="2">
    <source>
        <dbReference type="ARBA" id="ARBA00035112"/>
    </source>
</evidence>
<dbReference type="Proteomes" id="UP000076580">
    <property type="component" value="Chromosome 02"/>
</dbReference>
<dbReference type="PANTHER" id="PTHR33365">
    <property type="entry name" value="YALI0B05434P"/>
    <property type="match status" value="1"/>
</dbReference>
<keyword evidence="3" id="KW-0472">Membrane</keyword>
<organism evidence="4 5">
    <name type="scientific">Drechmeria coniospora</name>
    <name type="common">Nematophagous fungus</name>
    <name type="synonym">Meria coniospora</name>
    <dbReference type="NCBI Taxonomy" id="98403"/>
    <lineage>
        <taxon>Eukaryota</taxon>
        <taxon>Fungi</taxon>
        <taxon>Dikarya</taxon>
        <taxon>Ascomycota</taxon>
        <taxon>Pezizomycotina</taxon>
        <taxon>Sordariomycetes</taxon>
        <taxon>Hypocreomycetidae</taxon>
        <taxon>Hypocreales</taxon>
        <taxon>Ophiocordycipitaceae</taxon>
        <taxon>Drechmeria</taxon>
    </lineage>
</organism>
<dbReference type="GeneID" id="63717587"/>
<feature type="transmembrane region" description="Helical" evidence="3">
    <location>
        <begin position="35"/>
        <end position="56"/>
    </location>
</feature>
<evidence type="ECO:0000313" key="5">
    <source>
        <dbReference type="Proteomes" id="UP000076580"/>
    </source>
</evidence>
<name>A0A151GLM6_DRECN</name>
<accession>A0A151GLM6</accession>
<keyword evidence="3" id="KW-0812">Transmembrane</keyword>
<keyword evidence="5" id="KW-1185">Reference proteome</keyword>
<comment type="caution">
    <text evidence="4">The sequence shown here is derived from an EMBL/GenBank/DDBJ whole genome shotgun (WGS) entry which is preliminary data.</text>
</comment>
<dbReference type="RefSeq" id="XP_040657283.1">
    <property type="nucleotide sequence ID" value="XM_040802250.1"/>
</dbReference>
<comment type="pathway">
    <text evidence="1">Mycotoxin biosynthesis.</text>
</comment>
<comment type="similarity">
    <text evidence="2">Belongs to the ustYa family.</text>
</comment>
<evidence type="ECO:0000313" key="4">
    <source>
        <dbReference type="EMBL" id="KYK57931.1"/>
    </source>
</evidence>
<reference evidence="4 5" key="1">
    <citation type="journal article" date="2016" name="Sci. Rep.">
        <title>Insights into Adaptations to a Near-Obligate Nematode Endoparasitic Lifestyle from the Finished Genome of Drechmeria coniospora.</title>
        <authorList>
            <person name="Zhang L."/>
            <person name="Zhou Z."/>
            <person name="Guo Q."/>
            <person name="Fokkens L."/>
            <person name="Miskei M."/>
            <person name="Pocsi I."/>
            <person name="Zhang W."/>
            <person name="Chen M."/>
            <person name="Wang L."/>
            <person name="Sun Y."/>
            <person name="Donzelli B.G."/>
            <person name="Gibson D.M."/>
            <person name="Nelson D.R."/>
            <person name="Luo J.G."/>
            <person name="Rep M."/>
            <person name="Liu H."/>
            <person name="Yang S."/>
            <person name="Wang J."/>
            <person name="Krasnoff S.B."/>
            <person name="Xu Y."/>
            <person name="Molnar I."/>
            <person name="Lin M."/>
        </authorList>
    </citation>
    <scope>NUCLEOTIDE SEQUENCE [LARGE SCALE GENOMIC DNA]</scope>
    <source>
        <strain evidence="4 5">ARSEF 6962</strain>
    </source>
</reference>
<dbReference type="AlphaFoldDB" id="A0A151GLM6"/>
<sequence>MDSAHEESKRPLMSVDLELTSSTERHKCISNRRTVFILLLGGLLGVAISQTVLLSFRTRWNEQTCTRLLSGYSPALSALEYTEYEWQNDFDHQDVYRGKPTVEKDAAWAALWEMGDIVIKLSELPLMNKSDDHSRRLYRPELGGIAANLEAFHQLHCLDMIRRYTYRNEYNNETIPADIRHVGETDLRDHVDHCITTLRLAIMCTGDVTPILMERDPDNVMNVFPDMRTPHKCRRFDKIQEWFREKSYTDWDCIQRGGVGCDIIPSQFRRPGGKMSKVPSR</sequence>
<dbReference type="Pfam" id="PF11807">
    <property type="entry name" value="UstYa"/>
    <property type="match status" value="1"/>
</dbReference>
<dbReference type="InterPro" id="IPR021765">
    <property type="entry name" value="UstYa-like"/>
</dbReference>
<gene>
    <name evidence="4" type="ORF">DCS_04944</name>
</gene>